<dbReference type="NCBIfam" id="TIGR01571">
    <property type="entry name" value="A_thal_Cys_rich"/>
    <property type="match status" value="1"/>
</dbReference>
<name>A0A5C6NJM7_9TELE</name>
<dbReference type="Pfam" id="PF04749">
    <property type="entry name" value="PLAC8"/>
    <property type="match status" value="1"/>
</dbReference>
<dbReference type="AlphaFoldDB" id="A0A5C6NJM7"/>
<keyword evidence="3" id="KW-1185">Reference proteome</keyword>
<dbReference type="InterPro" id="IPR006461">
    <property type="entry name" value="PLAC_motif_containing"/>
</dbReference>
<comment type="similarity">
    <text evidence="1">Belongs to the cornifelin family.</text>
</comment>
<proteinExistence type="inferred from homology"/>
<accession>A0A5C6NJM7</accession>
<dbReference type="PANTHER" id="PTHR15907">
    <property type="entry name" value="DUF614 FAMILY PROTEIN-RELATED"/>
    <property type="match status" value="1"/>
</dbReference>
<dbReference type="Proteomes" id="UP000324091">
    <property type="component" value="Chromosome 20"/>
</dbReference>
<gene>
    <name evidence="2" type="ORF">D4764_20G0003020</name>
</gene>
<reference evidence="2 3" key="1">
    <citation type="submission" date="2019-04" db="EMBL/GenBank/DDBJ databases">
        <title>Chromosome genome assembly for Takifugu flavidus.</title>
        <authorList>
            <person name="Xiao S."/>
        </authorList>
    </citation>
    <scope>NUCLEOTIDE SEQUENCE [LARGE SCALE GENOMIC DNA]</scope>
    <source>
        <strain evidence="2">HTHZ2018</strain>
        <tissue evidence="2">Muscle</tissue>
    </source>
</reference>
<evidence type="ECO:0000313" key="3">
    <source>
        <dbReference type="Proteomes" id="UP000324091"/>
    </source>
</evidence>
<comment type="caution">
    <text evidence="2">The sequence shown here is derived from an EMBL/GenBank/DDBJ whole genome shotgun (WGS) entry which is preliminary data.</text>
</comment>
<evidence type="ECO:0000256" key="1">
    <source>
        <dbReference type="ARBA" id="ARBA00009024"/>
    </source>
</evidence>
<dbReference type="EMBL" id="RHFK02000013">
    <property type="protein sequence ID" value="TWW66270.1"/>
    <property type="molecule type" value="Genomic_DNA"/>
</dbReference>
<sequence>MAVTNQPGRFQPSEFQTGLMECCDDCGVCWYTLLCPLCVGCSIASDMNECCLCGLGMPIRAVYRTKYNIKGSMCNDFVTNYFCMCCATCQLKRDINRRKEQNIF</sequence>
<organism evidence="2 3">
    <name type="scientific">Takifugu flavidus</name>
    <name type="common">sansaifugu</name>
    <dbReference type="NCBI Taxonomy" id="433684"/>
    <lineage>
        <taxon>Eukaryota</taxon>
        <taxon>Metazoa</taxon>
        <taxon>Chordata</taxon>
        <taxon>Craniata</taxon>
        <taxon>Vertebrata</taxon>
        <taxon>Euteleostomi</taxon>
        <taxon>Actinopterygii</taxon>
        <taxon>Neopterygii</taxon>
        <taxon>Teleostei</taxon>
        <taxon>Neoteleostei</taxon>
        <taxon>Acanthomorphata</taxon>
        <taxon>Eupercaria</taxon>
        <taxon>Tetraodontiformes</taxon>
        <taxon>Tetradontoidea</taxon>
        <taxon>Tetraodontidae</taxon>
        <taxon>Takifugu</taxon>
    </lineage>
</organism>
<protein>
    <submittedName>
        <fullName evidence="2">Placenta-specific gene 8 protein</fullName>
    </submittedName>
</protein>
<evidence type="ECO:0000313" key="2">
    <source>
        <dbReference type="EMBL" id="TWW66270.1"/>
    </source>
</evidence>